<evidence type="ECO:0000313" key="7">
    <source>
        <dbReference type="EMBL" id="RNI34821.1"/>
    </source>
</evidence>
<gene>
    <name evidence="7" type="ORF">EFY79_14125</name>
</gene>
<keyword evidence="2" id="KW-0805">Transcription regulation</keyword>
<dbReference type="GO" id="GO:0016987">
    <property type="term" value="F:sigma factor activity"/>
    <property type="evidence" value="ECO:0007669"/>
    <property type="project" value="UniProtKB-KW"/>
</dbReference>
<reference evidence="7 8" key="1">
    <citation type="submission" date="2018-11" db="EMBL/GenBank/DDBJ databases">
        <title>Draft genome sequence of Ferruginibacter sp. BO-59.</title>
        <authorList>
            <person name="Im W.T."/>
        </authorList>
    </citation>
    <scope>NUCLEOTIDE SEQUENCE [LARGE SCALE GENOMIC DNA]</scope>
    <source>
        <strain evidence="7 8">BO-59</strain>
    </source>
</reference>
<accession>A0A3M9NAN7</accession>
<dbReference type="GO" id="GO:0003677">
    <property type="term" value="F:DNA binding"/>
    <property type="evidence" value="ECO:0007669"/>
    <property type="project" value="InterPro"/>
</dbReference>
<dbReference type="RefSeq" id="WP_123121377.1">
    <property type="nucleotide sequence ID" value="NZ_RJJR01000012.1"/>
</dbReference>
<keyword evidence="3" id="KW-0731">Sigma factor</keyword>
<dbReference type="SUPFAM" id="SSF88946">
    <property type="entry name" value="Sigma2 domain of RNA polymerase sigma factors"/>
    <property type="match status" value="1"/>
</dbReference>
<evidence type="ECO:0000256" key="4">
    <source>
        <dbReference type="ARBA" id="ARBA00023163"/>
    </source>
</evidence>
<evidence type="ECO:0000256" key="3">
    <source>
        <dbReference type="ARBA" id="ARBA00023082"/>
    </source>
</evidence>
<feature type="domain" description="RNA polymerase sigma-70 region 2" evidence="5">
    <location>
        <begin position="19"/>
        <end position="81"/>
    </location>
</feature>
<evidence type="ECO:0000259" key="6">
    <source>
        <dbReference type="Pfam" id="PF08281"/>
    </source>
</evidence>
<dbReference type="PANTHER" id="PTHR43133">
    <property type="entry name" value="RNA POLYMERASE ECF-TYPE SIGMA FACTO"/>
    <property type="match status" value="1"/>
</dbReference>
<evidence type="ECO:0000313" key="8">
    <source>
        <dbReference type="Proteomes" id="UP000267223"/>
    </source>
</evidence>
<name>A0A3M9NAN7_9BACT</name>
<keyword evidence="8" id="KW-1185">Reference proteome</keyword>
<dbReference type="Gene3D" id="1.10.1740.10">
    <property type="match status" value="1"/>
</dbReference>
<dbReference type="NCBIfam" id="TIGR02937">
    <property type="entry name" value="sigma70-ECF"/>
    <property type="match status" value="1"/>
</dbReference>
<sequence>MKEYVKAAQSGDSVAWNFLYRQHYPWMYATALQICGNSPAAKDAVQESFITAYLKLQQLKDAVAFSGWLKTILVRCCHRNLQYTSSYHRHFDLPENNRFCEDEIDIALDCYERQTKVYNSLHHLSDTLQSVLLLRYFSNWSSYEQIAALLRIPVGTVRSRLYEAKQKLALHWAESNDENDSAFRRANEWNDLYHAYFGSIYTSLPHREKLIGHLDKNLQVIFTSGKTAIGRHEIQRLIEEDILYGNSFSKLEISSSGNMSVIECCNINLAEYPNRCPESTVFVLCRKGNTTTRMNLHNSH</sequence>
<dbReference type="GO" id="GO:0006352">
    <property type="term" value="P:DNA-templated transcription initiation"/>
    <property type="evidence" value="ECO:0007669"/>
    <property type="project" value="InterPro"/>
</dbReference>
<dbReference type="AlphaFoldDB" id="A0A3M9NAN7"/>
<dbReference type="InterPro" id="IPR013249">
    <property type="entry name" value="RNA_pol_sigma70_r4_t2"/>
</dbReference>
<organism evidence="7 8">
    <name type="scientific">Hanamia caeni</name>
    <dbReference type="NCBI Taxonomy" id="2294116"/>
    <lineage>
        <taxon>Bacteria</taxon>
        <taxon>Pseudomonadati</taxon>
        <taxon>Bacteroidota</taxon>
        <taxon>Chitinophagia</taxon>
        <taxon>Chitinophagales</taxon>
        <taxon>Chitinophagaceae</taxon>
        <taxon>Hanamia</taxon>
    </lineage>
</organism>
<dbReference type="Gene3D" id="1.10.10.10">
    <property type="entry name" value="Winged helix-like DNA-binding domain superfamily/Winged helix DNA-binding domain"/>
    <property type="match status" value="1"/>
</dbReference>
<dbReference type="CDD" id="cd06171">
    <property type="entry name" value="Sigma70_r4"/>
    <property type="match status" value="1"/>
</dbReference>
<comment type="similarity">
    <text evidence="1">Belongs to the sigma-70 factor family. ECF subfamily.</text>
</comment>
<comment type="caution">
    <text evidence="7">The sequence shown here is derived from an EMBL/GenBank/DDBJ whole genome shotgun (WGS) entry which is preliminary data.</text>
</comment>
<dbReference type="InterPro" id="IPR036388">
    <property type="entry name" value="WH-like_DNA-bd_sf"/>
</dbReference>
<dbReference type="SUPFAM" id="SSF88659">
    <property type="entry name" value="Sigma3 and sigma4 domains of RNA polymerase sigma factors"/>
    <property type="match status" value="1"/>
</dbReference>
<dbReference type="Proteomes" id="UP000267223">
    <property type="component" value="Unassembled WGS sequence"/>
</dbReference>
<dbReference type="InterPro" id="IPR013324">
    <property type="entry name" value="RNA_pol_sigma_r3/r4-like"/>
</dbReference>
<feature type="domain" description="RNA polymerase sigma factor 70 region 4 type 2" evidence="6">
    <location>
        <begin position="117"/>
        <end position="168"/>
    </location>
</feature>
<dbReference type="EMBL" id="RJJR01000012">
    <property type="protein sequence ID" value="RNI34821.1"/>
    <property type="molecule type" value="Genomic_DNA"/>
</dbReference>
<keyword evidence="4" id="KW-0804">Transcription</keyword>
<evidence type="ECO:0000256" key="2">
    <source>
        <dbReference type="ARBA" id="ARBA00023015"/>
    </source>
</evidence>
<proteinExistence type="inferred from homology"/>
<dbReference type="PANTHER" id="PTHR43133:SF51">
    <property type="entry name" value="RNA POLYMERASE SIGMA FACTOR"/>
    <property type="match status" value="1"/>
</dbReference>
<evidence type="ECO:0000256" key="1">
    <source>
        <dbReference type="ARBA" id="ARBA00010641"/>
    </source>
</evidence>
<dbReference type="Pfam" id="PF08281">
    <property type="entry name" value="Sigma70_r4_2"/>
    <property type="match status" value="1"/>
</dbReference>
<protein>
    <submittedName>
        <fullName evidence="7">Sigma-70 family RNA polymerase sigma factor</fullName>
    </submittedName>
</protein>
<dbReference type="Pfam" id="PF04542">
    <property type="entry name" value="Sigma70_r2"/>
    <property type="match status" value="1"/>
</dbReference>
<evidence type="ECO:0000259" key="5">
    <source>
        <dbReference type="Pfam" id="PF04542"/>
    </source>
</evidence>
<dbReference type="InterPro" id="IPR007627">
    <property type="entry name" value="RNA_pol_sigma70_r2"/>
</dbReference>
<dbReference type="InterPro" id="IPR039425">
    <property type="entry name" value="RNA_pol_sigma-70-like"/>
</dbReference>
<dbReference type="InterPro" id="IPR014284">
    <property type="entry name" value="RNA_pol_sigma-70_dom"/>
</dbReference>
<dbReference type="InterPro" id="IPR013325">
    <property type="entry name" value="RNA_pol_sigma_r2"/>
</dbReference>
<dbReference type="OrthoDB" id="9782703at2"/>